<evidence type="ECO:0000259" key="2">
    <source>
        <dbReference type="Pfam" id="PF00535"/>
    </source>
</evidence>
<proteinExistence type="predicted"/>
<sequence>MGEKAVELATSLNNVTVVLLGVSDPEYQGRARYYYKQHFCQLLNVDIATRSASSQLWQEQLLAALEQIETPFAILTPDSDFLLADALAAGVDFLQNHPDFTLAQGYSIGYSSGGNEVDYYKLGSARNHNAHAVDPCERVALYARLGLQAWRSLVRVEALKAAVRNAPADLPFEGWCVAIAYALLRQGAGRVLAQTSAVVEYRPSQQNPVAYEECLNQTVRSLHQWNAETGQAGQGSIDFDVLSRFVRNTHEGCEARLLFKSCWGGVLKDPERTFEPRQFVEMPYYNAAVFEQLHALEFLLHAWPAGQRQIQALEGCWVRQQALLEVHPNDSADSLKDRYWQALSLGLFNSQVCRRLVEVLDGKDDAVKARELEGWLERLDALGGASVQERLASTPSGRILAAIAAATPDDAARKRVLAHLSKNRLPQIAFVLMDLDNDDAALQSTFDSLLASGLRDFKIVVLKAGELPAITTPRDTLHFIKVTAGNVVAHLNQVVRQLSSDWLMLLEAGDVLTPGGLLRLQSELGGAEGCLAICANEVQRAGDGRLLSVVRPGANLDLLRSRPDLMSRHWLLRRESVVGLEGYSEAYPQALEFDLLLRLIEQQGMGGLAHLDEYLVIGQQRREAMSVGALATLKRHLAGLGYNGQVSESVDGAFQIDFRHPVTPQVSILLPVDGDLAQLKACLVSIVQRTRYPRYEVIVVADGSNASALAGELASLQTGGRVSVLAGEPGASRSQLINQAAAQARGEYLVLMSSRSQVASAAWIEALLNQALRPEVGVVGCLMHGREERVTHAGYELLVSGQVQGVLLGVSRFAPEPVLGLAQVRSCQAVSDDCLMVRKDLFSQCGGMQAVAGADIDLCLRAAQAGLLVIWTPQAQMLNDAVPALGQQQQQALSARWPSAFTTRVAACDQFGVDVSRGAGSDEPVVLEWVSELA</sequence>
<dbReference type="InterPro" id="IPR001173">
    <property type="entry name" value="Glyco_trans_2-like"/>
</dbReference>
<gene>
    <name evidence="3" type="ORF">GPJ81_19050</name>
</gene>
<dbReference type="SUPFAM" id="SSF53448">
    <property type="entry name" value="Nucleotide-diphospho-sugar transferases"/>
    <property type="match status" value="2"/>
</dbReference>
<dbReference type="AlphaFoldDB" id="A0A6I6GZR3"/>
<dbReference type="Proteomes" id="UP000426235">
    <property type="component" value="Chromosome"/>
</dbReference>
<accession>A0A6I6GZR3</accession>
<name>A0A6I6GZR3_9PSED</name>
<protein>
    <submittedName>
        <fullName evidence="3">Glycosyltransferase</fullName>
    </submittedName>
</protein>
<evidence type="ECO:0000256" key="1">
    <source>
        <dbReference type="ARBA" id="ARBA00022519"/>
    </source>
</evidence>
<dbReference type="PANTHER" id="PTHR43179">
    <property type="entry name" value="RHAMNOSYLTRANSFERASE WBBL"/>
    <property type="match status" value="1"/>
</dbReference>
<dbReference type="Gene3D" id="3.90.550.10">
    <property type="entry name" value="Spore Coat Polysaccharide Biosynthesis Protein SpsA, Chain A"/>
    <property type="match status" value="2"/>
</dbReference>
<keyword evidence="1" id="KW-1003">Cell membrane</keyword>
<dbReference type="InterPro" id="IPR029044">
    <property type="entry name" value="Nucleotide-diphossugar_trans"/>
</dbReference>
<keyword evidence="1" id="KW-0472">Membrane</keyword>
<dbReference type="Pfam" id="PF00535">
    <property type="entry name" value="Glycos_transf_2"/>
    <property type="match status" value="1"/>
</dbReference>
<reference evidence="3" key="1">
    <citation type="submission" date="2019-12" db="EMBL/GenBank/DDBJ databases">
        <title>Hybrid Genome Assemblies of two High G+C Isolates from Undergraduate Microbiology Courses.</title>
        <authorList>
            <person name="Ne Ville C.J."/>
            <person name="Enright D."/>
            <person name="Hernandez I."/>
            <person name="Dodsworth J."/>
            <person name="Orwin P.M."/>
        </authorList>
    </citation>
    <scope>NUCLEOTIDE SEQUENCE [LARGE SCALE GENOMIC DNA]</scope>
    <source>
        <strain evidence="3">Neo</strain>
    </source>
</reference>
<dbReference type="PANTHER" id="PTHR43179:SF7">
    <property type="entry name" value="RHAMNOSYLTRANSFERASE WBBL"/>
    <property type="match status" value="1"/>
</dbReference>
<feature type="domain" description="Glycosyltransferase 2-like" evidence="2">
    <location>
        <begin position="668"/>
        <end position="789"/>
    </location>
</feature>
<organism evidence="3 4">
    <name type="scientific">Pseudomonas alkylphenolica</name>
    <dbReference type="NCBI Taxonomy" id="237609"/>
    <lineage>
        <taxon>Bacteria</taxon>
        <taxon>Pseudomonadati</taxon>
        <taxon>Pseudomonadota</taxon>
        <taxon>Gammaproteobacteria</taxon>
        <taxon>Pseudomonadales</taxon>
        <taxon>Pseudomonadaceae</taxon>
        <taxon>Pseudomonas</taxon>
    </lineage>
</organism>
<keyword evidence="1" id="KW-0997">Cell inner membrane</keyword>
<keyword evidence="4" id="KW-1185">Reference proteome</keyword>
<dbReference type="EMBL" id="CP046621">
    <property type="protein sequence ID" value="QGW80033.1"/>
    <property type="molecule type" value="Genomic_DNA"/>
</dbReference>
<evidence type="ECO:0000313" key="4">
    <source>
        <dbReference type="Proteomes" id="UP000426235"/>
    </source>
</evidence>
<evidence type="ECO:0000313" key="3">
    <source>
        <dbReference type="EMBL" id="QGW80033.1"/>
    </source>
</evidence>
<dbReference type="GO" id="GO:0016740">
    <property type="term" value="F:transferase activity"/>
    <property type="evidence" value="ECO:0007669"/>
    <property type="project" value="UniProtKB-KW"/>
</dbReference>